<gene>
    <name evidence="3" type="ORF">HINF_LOCUS50258</name>
    <name evidence="2" type="ORF">HINF_LOCUS55132</name>
</gene>
<dbReference type="Proteomes" id="UP001642409">
    <property type="component" value="Unassembled WGS sequence"/>
</dbReference>
<proteinExistence type="predicted"/>
<comment type="caution">
    <text evidence="2">The sequence shown here is derived from an EMBL/GenBank/DDBJ whole genome shotgun (WGS) entry which is preliminary data.</text>
</comment>
<accession>A0AA86R7E5</accession>
<dbReference type="AlphaFoldDB" id="A0AA86R7E5"/>
<sequence>MTIPSKRVVFWSVNIKLVIYVIKVILLAYFDLEPDFKKEFLRQPIIKTFNPNRFVNPHINKFSIQEVDNLVFQGIPSGYIQKDVKSEKILGLLLFESRTQAIEILKAKTTIRNKAAVENQFACCFNDLHNMIKPKEKIDEQPPVNGELDLTELINIFEAEQKENCSNDSFQEENEEQEDYVGRKINSFKNECKRTASVVYMYSRWKIFVLVSYNFMK</sequence>
<keyword evidence="1" id="KW-1133">Transmembrane helix</keyword>
<evidence type="ECO:0000256" key="1">
    <source>
        <dbReference type="SAM" id="Phobius"/>
    </source>
</evidence>
<keyword evidence="1" id="KW-0812">Transmembrane</keyword>
<feature type="transmembrane region" description="Helical" evidence="1">
    <location>
        <begin position="12"/>
        <end position="32"/>
    </location>
</feature>
<reference evidence="2" key="1">
    <citation type="submission" date="2023-06" db="EMBL/GenBank/DDBJ databases">
        <authorList>
            <person name="Kurt Z."/>
        </authorList>
    </citation>
    <scope>NUCLEOTIDE SEQUENCE</scope>
</reference>
<dbReference type="EMBL" id="CATOUU010001024">
    <property type="protein sequence ID" value="CAI9967487.1"/>
    <property type="molecule type" value="Genomic_DNA"/>
</dbReference>
<protein>
    <submittedName>
        <fullName evidence="3">Hypothetical_protein</fullName>
    </submittedName>
</protein>
<organism evidence="2">
    <name type="scientific">Hexamita inflata</name>
    <dbReference type="NCBI Taxonomy" id="28002"/>
    <lineage>
        <taxon>Eukaryota</taxon>
        <taxon>Metamonada</taxon>
        <taxon>Diplomonadida</taxon>
        <taxon>Hexamitidae</taxon>
        <taxon>Hexamitinae</taxon>
        <taxon>Hexamita</taxon>
    </lineage>
</organism>
<dbReference type="EMBL" id="CAXDID020000240">
    <property type="protein sequence ID" value="CAL6062586.1"/>
    <property type="molecule type" value="Genomic_DNA"/>
</dbReference>
<keyword evidence="4" id="KW-1185">Reference proteome</keyword>
<evidence type="ECO:0000313" key="2">
    <source>
        <dbReference type="EMBL" id="CAI9967487.1"/>
    </source>
</evidence>
<evidence type="ECO:0000313" key="4">
    <source>
        <dbReference type="Proteomes" id="UP001642409"/>
    </source>
</evidence>
<keyword evidence="1" id="KW-0472">Membrane</keyword>
<name>A0AA86R7E5_9EUKA</name>
<reference evidence="3 4" key="2">
    <citation type="submission" date="2024-07" db="EMBL/GenBank/DDBJ databases">
        <authorList>
            <person name="Akdeniz Z."/>
        </authorList>
    </citation>
    <scope>NUCLEOTIDE SEQUENCE [LARGE SCALE GENOMIC DNA]</scope>
</reference>
<evidence type="ECO:0000313" key="3">
    <source>
        <dbReference type="EMBL" id="CAL6062586.1"/>
    </source>
</evidence>